<dbReference type="InterPro" id="IPR001394">
    <property type="entry name" value="Peptidase_C19_UCH"/>
</dbReference>
<dbReference type="InterPro" id="IPR028889">
    <property type="entry name" value="USP"/>
</dbReference>
<proteinExistence type="predicted"/>
<dbReference type="Proteomes" id="UP001162131">
    <property type="component" value="Unassembled WGS sequence"/>
</dbReference>
<dbReference type="InterPro" id="IPR038765">
    <property type="entry name" value="Papain-like_cys_pep_sf"/>
</dbReference>
<evidence type="ECO:0000256" key="1">
    <source>
        <dbReference type="SAM" id="Coils"/>
    </source>
</evidence>
<gene>
    <name evidence="4" type="ORF">BSTOLATCC_MIC7218</name>
</gene>
<name>A0AAU9ICF9_9CILI</name>
<dbReference type="GO" id="GO:0004843">
    <property type="term" value="F:cysteine-type deubiquitinase activity"/>
    <property type="evidence" value="ECO:0007669"/>
    <property type="project" value="InterPro"/>
</dbReference>
<evidence type="ECO:0000313" key="4">
    <source>
        <dbReference type="EMBL" id="CAG9312694.1"/>
    </source>
</evidence>
<dbReference type="GO" id="GO:0016579">
    <property type="term" value="P:protein deubiquitination"/>
    <property type="evidence" value="ECO:0007669"/>
    <property type="project" value="InterPro"/>
</dbReference>
<dbReference type="Pfam" id="PF00443">
    <property type="entry name" value="UCH"/>
    <property type="match status" value="1"/>
</dbReference>
<sequence>MESSVISFCQNWSIVSAIYIFQAININQRLNPDTTTGYNLKQWLEEAAQCRLPSIDLSKFNSPVSQSSLQDRLDELYSLLKNNDIPNQKRSIKYLSISNKKLMDDNQINKNTIAFFARLEGSGNIQTNLMIKNVNWRLAAVFSGNPKICFCYIDNQWKNLSCKCMNNNWNGSDTILCYTKDKKLEPISINISNLQNTDCLFCMGNKNAVKNEKKNAGKAINKGNLTANKNSLKEESKIETPQKKKKNNNNCIEGQKKKGSSGNCRISIINNSTKLSVFTKPITCVDFLSKTSESNTRESDISVPQDPAFHDFSCQYSQGDLFPSQGPIFQDFSCQYSEENLCQNQKQSNFDKCFDHQKQIDSLKSKIKQQEKKIEDLELTSKNEARKGEKKEILLNLENSKREINDLKETIDDKERKIKKLEQELECEKSKNKDFSIKEIDSLKKLNEEMNKSDEKSNNPPQSTLWCFKELRRNFLIIENSKESIMIASTMKNPIKMTESCKEINNYDQIKNKNAIFEEEKAVKENLNIYSVPIFQYRKWGLPNIGNSCYMNSLLQILASTNCFVKAVQNISNCPMLEKISILAEQIRNKSTKMQALISSLENFRLEIGKQFPHVSST</sequence>
<feature type="coiled-coil region" evidence="1">
    <location>
        <begin position="353"/>
        <end position="438"/>
    </location>
</feature>
<feature type="domain" description="USP" evidence="3">
    <location>
        <begin position="540"/>
        <end position="618"/>
    </location>
</feature>
<dbReference type="Gene3D" id="3.90.70.10">
    <property type="entry name" value="Cysteine proteinases"/>
    <property type="match status" value="1"/>
</dbReference>
<organism evidence="4 5">
    <name type="scientific">Blepharisma stoltei</name>
    <dbReference type="NCBI Taxonomy" id="1481888"/>
    <lineage>
        <taxon>Eukaryota</taxon>
        <taxon>Sar</taxon>
        <taxon>Alveolata</taxon>
        <taxon>Ciliophora</taxon>
        <taxon>Postciliodesmatophora</taxon>
        <taxon>Heterotrichea</taxon>
        <taxon>Heterotrichida</taxon>
        <taxon>Blepharismidae</taxon>
        <taxon>Blepharisma</taxon>
    </lineage>
</organism>
<dbReference type="InterPro" id="IPR018200">
    <property type="entry name" value="USP_CS"/>
</dbReference>
<dbReference type="PROSITE" id="PS50235">
    <property type="entry name" value="USP_3"/>
    <property type="match status" value="1"/>
</dbReference>
<accession>A0AAU9ICF9</accession>
<dbReference type="EMBL" id="CAJZBQ010000008">
    <property type="protein sequence ID" value="CAG9312694.1"/>
    <property type="molecule type" value="Genomic_DNA"/>
</dbReference>
<feature type="compositionally biased region" description="Basic and acidic residues" evidence="2">
    <location>
        <begin position="231"/>
        <end position="242"/>
    </location>
</feature>
<keyword evidence="5" id="KW-1185">Reference proteome</keyword>
<dbReference type="AlphaFoldDB" id="A0AAU9ICF9"/>
<dbReference type="PROSITE" id="PS00972">
    <property type="entry name" value="USP_1"/>
    <property type="match status" value="1"/>
</dbReference>
<keyword evidence="1" id="KW-0175">Coiled coil</keyword>
<evidence type="ECO:0000259" key="3">
    <source>
        <dbReference type="PROSITE" id="PS50235"/>
    </source>
</evidence>
<reference evidence="4" key="1">
    <citation type="submission" date="2021-09" db="EMBL/GenBank/DDBJ databases">
        <authorList>
            <consortium name="AG Swart"/>
            <person name="Singh M."/>
            <person name="Singh A."/>
            <person name="Seah K."/>
            <person name="Emmerich C."/>
        </authorList>
    </citation>
    <scope>NUCLEOTIDE SEQUENCE</scope>
    <source>
        <strain evidence="4">ATCC30299</strain>
    </source>
</reference>
<evidence type="ECO:0000256" key="2">
    <source>
        <dbReference type="SAM" id="MobiDB-lite"/>
    </source>
</evidence>
<evidence type="ECO:0000313" key="5">
    <source>
        <dbReference type="Proteomes" id="UP001162131"/>
    </source>
</evidence>
<protein>
    <recommendedName>
        <fullName evidence="3">USP domain-containing protein</fullName>
    </recommendedName>
</protein>
<feature type="region of interest" description="Disordered" evidence="2">
    <location>
        <begin position="230"/>
        <end position="262"/>
    </location>
</feature>
<comment type="caution">
    <text evidence="4">The sequence shown here is derived from an EMBL/GenBank/DDBJ whole genome shotgun (WGS) entry which is preliminary data.</text>
</comment>
<dbReference type="SUPFAM" id="SSF54001">
    <property type="entry name" value="Cysteine proteinases"/>
    <property type="match status" value="1"/>
</dbReference>